<dbReference type="Gramene" id="Zm00001eb069950_T001">
    <property type="protein sequence ID" value="Zm00001eb069950_P001"/>
    <property type="gene ID" value="Zm00001eb069950"/>
</dbReference>
<reference evidence="2" key="3">
    <citation type="submission" date="2021-05" db="UniProtKB">
        <authorList>
            <consortium name="EnsemblPlants"/>
        </authorList>
    </citation>
    <scope>IDENTIFICATION</scope>
    <source>
        <strain evidence="2">cv. B73</strain>
    </source>
</reference>
<sequence length="187" mass="20007">MARRSLRIGRTTSWISGCPTRWCIRDPGTRFISLASLLLALLATISIILRRRGENRGCRGGTSASRHPRLQCGPQGLPSVAGRALVASPPRIVAGDFTNWSPDLSYHDRAAAQRGRTSSELNLRYGYHFPTRRLSLSVSHKVALGLGLLGTLPVWPAMATAAPGVCAAARDRAGSELAGAVDFLVHG</sequence>
<dbReference type="Gramene" id="Zm00001eb069740_T001">
    <property type="protein sequence ID" value="Zm00001eb069740_P001"/>
    <property type="gene ID" value="Zm00001eb069740"/>
</dbReference>
<name>A0A804MA10_MAIZE</name>
<dbReference type="EnsemblPlants" id="Zm00001eb069950_T001">
    <property type="protein sequence ID" value="Zm00001eb069950_P001"/>
    <property type="gene ID" value="Zm00001eb069950"/>
</dbReference>
<protein>
    <submittedName>
        <fullName evidence="2">Uncharacterized protein</fullName>
    </submittedName>
</protein>
<dbReference type="Proteomes" id="UP000007305">
    <property type="component" value="Chromosome 2"/>
</dbReference>
<proteinExistence type="predicted"/>
<evidence type="ECO:0000313" key="3">
    <source>
        <dbReference type="Proteomes" id="UP000007305"/>
    </source>
</evidence>
<keyword evidence="3" id="KW-1185">Reference proteome</keyword>
<keyword evidence="1" id="KW-1133">Transmembrane helix</keyword>
<accession>A0A804MA10</accession>
<dbReference type="EnsemblPlants" id="Zm00001eb069740_T001">
    <property type="protein sequence ID" value="Zm00001eb069740_P001"/>
    <property type="gene ID" value="Zm00001eb069740"/>
</dbReference>
<evidence type="ECO:0000256" key="1">
    <source>
        <dbReference type="SAM" id="Phobius"/>
    </source>
</evidence>
<feature type="transmembrane region" description="Helical" evidence="1">
    <location>
        <begin position="31"/>
        <end position="49"/>
    </location>
</feature>
<evidence type="ECO:0000313" key="2">
    <source>
        <dbReference type="EnsemblPlants" id="Zm00001eb069950_P001"/>
    </source>
</evidence>
<reference evidence="2" key="2">
    <citation type="submission" date="2019-07" db="EMBL/GenBank/DDBJ databases">
        <authorList>
            <person name="Seetharam A."/>
            <person name="Woodhouse M."/>
            <person name="Cannon E."/>
        </authorList>
    </citation>
    <scope>NUCLEOTIDE SEQUENCE [LARGE SCALE GENOMIC DNA]</scope>
    <source>
        <strain evidence="2">cv. B73</strain>
    </source>
</reference>
<organism evidence="2 3">
    <name type="scientific">Zea mays</name>
    <name type="common">Maize</name>
    <dbReference type="NCBI Taxonomy" id="4577"/>
    <lineage>
        <taxon>Eukaryota</taxon>
        <taxon>Viridiplantae</taxon>
        <taxon>Streptophyta</taxon>
        <taxon>Embryophyta</taxon>
        <taxon>Tracheophyta</taxon>
        <taxon>Spermatophyta</taxon>
        <taxon>Magnoliopsida</taxon>
        <taxon>Liliopsida</taxon>
        <taxon>Poales</taxon>
        <taxon>Poaceae</taxon>
        <taxon>PACMAD clade</taxon>
        <taxon>Panicoideae</taxon>
        <taxon>Andropogonodae</taxon>
        <taxon>Andropogoneae</taxon>
        <taxon>Tripsacinae</taxon>
        <taxon>Zea</taxon>
    </lineage>
</organism>
<keyword evidence="1" id="KW-0472">Membrane</keyword>
<keyword evidence="1" id="KW-0812">Transmembrane</keyword>
<dbReference type="AlphaFoldDB" id="A0A804MA10"/>
<reference evidence="3" key="1">
    <citation type="submission" date="2015-12" db="EMBL/GenBank/DDBJ databases">
        <title>Update maize B73 reference genome by single molecule sequencing technologies.</title>
        <authorList>
            <consortium name="Maize Genome Sequencing Project"/>
            <person name="Ware D."/>
        </authorList>
    </citation>
    <scope>NUCLEOTIDE SEQUENCE [LARGE SCALE GENOMIC DNA]</scope>
    <source>
        <strain evidence="3">cv. B73</strain>
    </source>
</reference>